<protein>
    <recommendedName>
        <fullName evidence="1">Disks large homologue 1 N-terminal PEST domain-containing protein</fullName>
    </recommendedName>
</protein>
<organism evidence="2 3">
    <name type="scientific">Megalops atlanticus</name>
    <name type="common">Tarpon</name>
    <name type="synonym">Clupea gigantea</name>
    <dbReference type="NCBI Taxonomy" id="7932"/>
    <lineage>
        <taxon>Eukaryota</taxon>
        <taxon>Metazoa</taxon>
        <taxon>Chordata</taxon>
        <taxon>Craniata</taxon>
        <taxon>Vertebrata</taxon>
        <taxon>Euteleostomi</taxon>
        <taxon>Actinopterygii</taxon>
        <taxon>Neopterygii</taxon>
        <taxon>Teleostei</taxon>
        <taxon>Elopiformes</taxon>
        <taxon>Megalopidae</taxon>
        <taxon>Megalops</taxon>
    </lineage>
</organism>
<evidence type="ECO:0000259" key="1">
    <source>
        <dbReference type="SMART" id="SM01277"/>
    </source>
</evidence>
<dbReference type="InterPro" id="IPR019590">
    <property type="entry name" value="DLG1_PEST_dom"/>
</dbReference>
<proteinExistence type="predicted"/>
<gene>
    <name evidence="2" type="ORF">MATL_G00123440</name>
</gene>
<reference evidence="2" key="1">
    <citation type="submission" date="2021-01" db="EMBL/GenBank/DDBJ databases">
        <authorList>
            <person name="Zahm M."/>
            <person name="Roques C."/>
            <person name="Cabau C."/>
            <person name="Klopp C."/>
            <person name="Donnadieu C."/>
            <person name="Jouanno E."/>
            <person name="Lampietro C."/>
            <person name="Louis A."/>
            <person name="Herpin A."/>
            <person name="Echchiki A."/>
            <person name="Berthelot C."/>
            <person name="Parey E."/>
            <person name="Roest-Crollius H."/>
            <person name="Braasch I."/>
            <person name="Postlethwait J."/>
            <person name="Bobe J."/>
            <person name="Montfort J."/>
            <person name="Bouchez O."/>
            <person name="Begum T."/>
            <person name="Mejri S."/>
            <person name="Adams A."/>
            <person name="Chen W.-J."/>
            <person name="Guiguen Y."/>
        </authorList>
    </citation>
    <scope>NUCLEOTIDE SEQUENCE</scope>
    <source>
        <strain evidence="2">YG-15Mar2019-1</strain>
        <tissue evidence="2">Brain</tissue>
    </source>
</reference>
<feature type="domain" description="Disks large homologue 1 N-terminal PEST" evidence="1">
    <location>
        <begin position="41"/>
        <end position="122"/>
    </location>
</feature>
<dbReference type="AlphaFoldDB" id="A0A9D3PY55"/>
<dbReference type="Proteomes" id="UP001046870">
    <property type="component" value="Chromosome 9"/>
</dbReference>
<dbReference type="SMART" id="SM01277">
    <property type="entry name" value="MAGUK_N_PEST"/>
    <property type="match status" value="1"/>
</dbReference>
<dbReference type="Pfam" id="PF10608">
    <property type="entry name" value="MAGUK_N_PEST"/>
    <property type="match status" value="1"/>
</dbReference>
<dbReference type="OrthoDB" id="78824at2759"/>
<evidence type="ECO:0000313" key="2">
    <source>
        <dbReference type="EMBL" id="KAG7471331.1"/>
    </source>
</evidence>
<comment type="caution">
    <text evidence="2">The sequence shown here is derived from an EMBL/GenBank/DDBJ whole genome shotgun (WGS) entry which is preliminary data.</text>
</comment>
<sequence length="142" mass="15771">MECLCIVTTKNRPAAVQGCPHPPQPVCMHPGCMNPALMSSPWYQYQDEDSLPQDHGYPRLTHEAHAPELVHVTEKSAPEIENVHGYATHSHISPLKHSLVTRSDLSYPSLTAANYPASFHFTLKMCFLCFAGSSPSVCLWLQ</sequence>
<evidence type="ECO:0000313" key="3">
    <source>
        <dbReference type="Proteomes" id="UP001046870"/>
    </source>
</evidence>
<accession>A0A9D3PY55</accession>
<dbReference type="EMBL" id="JAFDVH010000009">
    <property type="protein sequence ID" value="KAG7471331.1"/>
    <property type="molecule type" value="Genomic_DNA"/>
</dbReference>
<name>A0A9D3PY55_MEGAT</name>
<keyword evidence="3" id="KW-1185">Reference proteome</keyword>